<dbReference type="InterPro" id="IPR001640">
    <property type="entry name" value="Lgt"/>
</dbReference>
<evidence type="ECO:0000256" key="7">
    <source>
        <dbReference type="HAMAP-Rule" id="MF_01147"/>
    </source>
</evidence>
<dbReference type="UniPathway" id="UPA00664"/>
<comment type="subcellular location">
    <subcellularLocation>
        <location evidence="7">Cell membrane</location>
        <topology evidence="7">Multi-pass membrane protein</topology>
    </subcellularLocation>
</comment>
<comment type="catalytic activity">
    <reaction evidence="7">
        <text>L-cysteinyl-[prolipoprotein] + a 1,2-diacyl-sn-glycero-3-phospho-(1'-sn-glycerol) = an S-1,2-diacyl-sn-glyceryl-L-cysteinyl-[prolipoprotein] + sn-glycerol 1-phosphate + H(+)</text>
        <dbReference type="Rhea" id="RHEA:56712"/>
        <dbReference type="Rhea" id="RHEA-COMP:14679"/>
        <dbReference type="Rhea" id="RHEA-COMP:14680"/>
        <dbReference type="ChEBI" id="CHEBI:15378"/>
        <dbReference type="ChEBI" id="CHEBI:29950"/>
        <dbReference type="ChEBI" id="CHEBI:57685"/>
        <dbReference type="ChEBI" id="CHEBI:64716"/>
        <dbReference type="ChEBI" id="CHEBI:140658"/>
        <dbReference type="EC" id="2.5.1.145"/>
    </reaction>
</comment>
<accession>A0A553JWT0</accession>
<dbReference type="Proteomes" id="UP000317638">
    <property type="component" value="Unassembled WGS sequence"/>
</dbReference>
<evidence type="ECO:0000256" key="3">
    <source>
        <dbReference type="ARBA" id="ARBA00022679"/>
    </source>
</evidence>
<feature type="compositionally biased region" description="Polar residues" evidence="8">
    <location>
        <begin position="318"/>
        <end position="333"/>
    </location>
</feature>
<feature type="transmembrane region" description="Helical" evidence="7">
    <location>
        <begin position="212"/>
        <end position="228"/>
    </location>
</feature>
<dbReference type="AlphaFoldDB" id="A0A553JWT0"/>
<organism evidence="9 10">
    <name type="scientific">Tessaracoccus rhinocerotis</name>
    <dbReference type="NCBI Taxonomy" id="1689449"/>
    <lineage>
        <taxon>Bacteria</taxon>
        <taxon>Bacillati</taxon>
        <taxon>Actinomycetota</taxon>
        <taxon>Actinomycetes</taxon>
        <taxon>Propionibacteriales</taxon>
        <taxon>Propionibacteriaceae</taxon>
        <taxon>Tessaracoccus</taxon>
    </lineage>
</organism>
<keyword evidence="6 7" id="KW-0472">Membrane</keyword>
<feature type="transmembrane region" description="Helical" evidence="7">
    <location>
        <begin position="67"/>
        <end position="87"/>
    </location>
</feature>
<evidence type="ECO:0000256" key="6">
    <source>
        <dbReference type="ARBA" id="ARBA00023136"/>
    </source>
</evidence>
<keyword evidence="9" id="KW-0449">Lipoprotein</keyword>
<dbReference type="GO" id="GO:0005886">
    <property type="term" value="C:plasma membrane"/>
    <property type="evidence" value="ECO:0007669"/>
    <property type="project" value="UniProtKB-SubCell"/>
</dbReference>
<comment type="similarity">
    <text evidence="1 7">Belongs to the Lgt family.</text>
</comment>
<evidence type="ECO:0000313" key="9">
    <source>
        <dbReference type="EMBL" id="TRY16937.1"/>
    </source>
</evidence>
<evidence type="ECO:0000256" key="1">
    <source>
        <dbReference type="ARBA" id="ARBA00007150"/>
    </source>
</evidence>
<keyword evidence="3 7" id="KW-0808">Transferase</keyword>
<feature type="region of interest" description="Disordered" evidence="8">
    <location>
        <begin position="278"/>
        <end position="340"/>
    </location>
</feature>
<evidence type="ECO:0000256" key="8">
    <source>
        <dbReference type="SAM" id="MobiDB-lite"/>
    </source>
</evidence>
<dbReference type="EC" id="2.5.1.145" evidence="7"/>
<dbReference type="OrthoDB" id="871140at2"/>
<feature type="transmembrane region" description="Helical" evidence="7">
    <location>
        <begin position="137"/>
        <end position="155"/>
    </location>
</feature>
<keyword evidence="2 7" id="KW-1003">Cell membrane</keyword>
<sequence length="340" mass="37273">MAPLVLTFPDIDPVAINIFGLKIHWYAIMYLIGFVVAYFLLRRRLKHEPYRSITKPDKWSPADIEDLLLYAIAGVIVGGRLGYVLFYKPGFYLANPLDVIKLWDGGMSFHGGAIGVIVGIAVHAFIKKRPFLQVGDFLVPAVPFGLMAGRIGNFINGELWGREASADLPWAMIFPTGGDVPRHPSQLYQALLEGLLLFVLLWLYARKPRYRGQVAGAFLIGYGVFRFIGEFWREPDAYLGLLSMGFSMGQWLSIPMVVAGLIIWTWARTQAISDVEVGGSDDAVDGHGEAEGDGVDAPVEDNSAETEDHASDDIANATHGSGETTVDDGSSSPELPESNR</sequence>
<dbReference type="PANTHER" id="PTHR30589">
    <property type="entry name" value="PROLIPOPROTEIN DIACYLGLYCERYL TRANSFERASE"/>
    <property type="match status" value="1"/>
</dbReference>
<comment type="pathway">
    <text evidence="7">Protein modification; lipoprotein biosynthesis (diacylglyceryl transfer).</text>
</comment>
<comment type="function">
    <text evidence="7">Catalyzes the transfer of the diacylglyceryl group from phosphatidylglycerol to the sulfhydryl group of the N-terminal cysteine of a prolipoprotein, the first step in the formation of mature lipoproteins.</text>
</comment>
<dbReference type="RefSeq" id="WP_143939080.1">
    <property type="nucleotide sequence ID" value="NZ_VKKG01000006.1"/>
</dbReference>
<feature type="compositionally biased region" description="Acidic residues" evidence="8">
    <location>
        <begin position="291"/>
        <end position="305"/>
    </location>
</feature>
<dbReference type="GO" id="GO:0042158">
    <property type="term" value="P:lipoprotein biosynthetic process"/>
    <property type="evidence" value="ECO:0007669"/>
    <property type="project" value="UniProtKB-UniRule"/>
</dbReference>
<keyword evidence="4 7" id="KW-0812">Transmembrane</keyword>
<proteinExistence type="inferred from homology"/>
<dbReference type="Pfam" id="PF01790">
    <property type="entry name" value="LGT"/>
    <property type="match status" value="1"/>
</dbReference>
<evidence type="ECO:0000256" key="4">
    <source>
        <dbReference type="ARBA" id="ARBA00022692"/>
    </source>
</evidence>
<feature type="transmembrane region" description="Helical" evidence="7">
    <location>
        <begin position="248"/>
        <end position="267"/>
    </location>
</feature>
<protein>
    <recommendedName>
        <fullName evidence="7">Phosphatidylglycerol--prolipoprotein diacylglyceryl transferase</fullName>
        <ecNumber evidence="7">2.5.1.145</ecNumber>
    </recommendedName>
</protein>
<dbReference type="EMBL" id="VKKG01000006">
    <property type="protein sequence ID" value="TRY16937.1"/>
    <property type="molecule type" value="Genomic_DNA"/>
</dbReference>
<dbReference type="HAMAP" id="MF_01147">
    <property type="entry name" value="Lgt"/>
    <property type="match status" value="1"/>
</dbReference>
<name>A0A553JWT0_9ACTN</name>
<feature type="transmembrane region" description="Helical" evidence="7">
    <location>
        <begin position="107"/>
        <end position="125"/>
    </location>
</feature>
<dbReference type="NCBIfam" id="TIGR00544">
    <property type="entry name" value="lgt"/>
    <property type="match status" value="1"/>
</dbReference>
<evidence type="ECO:0000256" key="2">
    <source>
        <dbReference type="ARBA" id="ARBA00022475"/>
    </source>
</evidence>
<reference evidence="9 10" key="1">
    <citation type="submission" date="2019-07" db="EMBL/GenBank/DDBJ databases">
        <authorList>
            <person name="Zhou L.-Y."/>
        </authorList>
    </citation>
    <scope>NUCLEOTIDE SEQUENCE [LARGE SCALE GENOMIC DNA]</scope>
    <source>
        <strain evidence="9 10">YIM 101269</strain>
    </source>
</reference>
<gene>
    <name evidence="7" type="primary">lgt</name>
    <name evidence="9" type="ORF">FOJ82_13810</name>
</gene>
<feature type="binding site" evidence="7">
    <location>
        <position position="150"/>
    </location>
    <ligand>
        <name>a 1,2-diacyl-sn-glycero-3-phospho-(1'-sn-glycerol)</name>
        <dbReference type="ChEBI" id="CHEBI:64716"/>
    </ligand>
</feature>
<evidence type="ECO:0000313" key="10">
    <source>
        <dbReference type="Proteomes" id="UP000317638"/>
    </source>
</evidence>
<dbReference type="GO" id="GO:0008961">
    <property type="term" value="F:phosphatidylglycerol-prolipoprotein diacylglyceryl transferase activity"/>
    <property type="evidence" value="ECO:0007669"/>
    <property type="project" value="UniProtKB-UniRule"/>
</dbReference>
<keyword evidence="5 7" id="KW-1133">Transmembrane helix</keyword>
<dbReference type="PROSITE" id="PS01311">
    <property type="entry name" value="LGT"/>
    <property type="match status" value="1"/>
</dbReference>
<comment type="caution">
    <text evidence="9">The sequence shown here is derived from an EMBL/GenBank/DDBJ whole genome shotgun (WGS) entry which is preliminary data.</text>
</comment>
<feature type="transmembrane region" description="Helical" evidence="7">
    <location>
        <begin position="187"/>
        <end position="205"/>
    </location>
</feature>
<dbReference type="PANTHER" id="PTHR30589:SF0">
    <property type="entry name" value="PHOSPHATIDYLGLYCEROL--PROLIPOPROTEIN DIACYLGLYCERYL TRANSFERASE"/>
    <property type="match status" value="1"/>
</dbReference>
<keyword evidence="10" id="KW-1185">Reference proteome</keyword>
<feature type="transmembrane region" description="Helical" evidence="7">
    <location>
        <begin position="23"/>
        <end position="41"/>
    </location>
</feature>
<evidence type="ECO:0000256" key="5">
    <source>
        <dbReference type="ARBA" id="ARBA00022989"/>
    </source>
</evidence>